<sequence>MSATATARVRDEEITAFFSADPATIAWPYPMYERWRSGSGVVRWESGPATVVTRYRDVKDVMAGRYPIIQNAYRFGELAEGTIARLPLDQHDTFFKVLDFESLFMSRQDAESHARLRRISARGFTARRIAQLRDSVQAHVDDLIEEMKAAPVADVKQHLANKLPVRVIVDMLGVPQSDRELIWEWSEAVGRLFSLDERSLHEADEAIDAFREYVGRTVTRFRQTGEGPELAAALLASADDEVLTEDELVAMYLLILFGGSETTTNLLGNGFLALQRNRDQWDLLRERPELVSGASDELIRYDSPHHYLPRVAAGDFEIGGVPVREGQTVVVVMGAANRDETVFADPDRLDLTRANKNEHLSFAFGAHYCLGAALARLEGDVVFSTLLRRFPDARLLDEDPAYAGSAMLRAVQSLPTDLGEDRGR</sequence>
<dbReference type="PRINTS" id="PR00359">
    <property type="entry name" value="BP450"/>
</dbReference>
<reference evidence="7 8" key="1">
    <citation type="submission" date="2020-02" db="EMBL/GenBank/DDBJ databases">
        <title>Full genome sequence of Nocardioides sp. R-3366.</title>
        <authorList>
            <person name="Im W.-T."/>
        </authorList>
    </citation>
    <scope>NUCLEOTIDE SEQUENCE [LARGE SCALE GENOMIC DNA]</scope>
    <source>
        <strain evidence="7 8">R-3366</strain>
    </source>
</reference>
<dbReference type="AlphaFoldDB" id="A0A6G6WH89"/>
<organism evidence="7 8">
    <name type="scientific">Nocardioides anomalus</name>
    <dbReference type="NCBI Taxonomy" id="2712223"/>
    <lineage>
        <taxon>Bacteria</taxon>
        <taxon>Bacillati</taxon>
        <taxon>Actinomycetota</taxon>
        <taxon>Actinomycetes</taxon>
        <taxon>Propionibacteriales</taxon>
        <taxon>Nocardioidaceae</taxon>
        <taxon>Nocardioides</taxon>
    </lineage>
</organism>
<evidence type="ECO:0000256" key="4">
    <source>
        <dbReference type="ARBA" id="ARBA00023002"/>
    </source>
</evidence>
<evidence type="ECO:0000256" key="5">
    <source>
        <dbReference type="ARBA" id="ARBA00023004"/>
    </source>
</evidence>
<dbReference type="GO" id="GO:0016705">
    <property type="term" value="F:oxidoreductase activity, acting on paired donors, with incorporation or reduction of molecular oxygen"/>
    <property type="evidence" value="ECO:0007669"/>
    <property type="project" value="InterPro"/>
</dbReference>
<dbReference type="InterPro" id="IPR036396">
    <property type="entry name" value="Cyt_P450_sf"/>
</dbReference>
<dbReference type="SUPFAM" id="SSF48264">
    <property type="entry name" value="Cytochrome P450"/>
    <property type="match status" value="1"/>
</dbReference>
<dbReference type="Gene3D" id="1.10.630.10">
    <property type="entry name" value="Cytochrome P450"/>
    <property type="match status" value="1"/>
</dbReference>
<keyword evidence="5" id="KW-0408">Iron</keyword>
<dbReference type="EMBL" id="CP049257">
    <property type="protein sequence ID" value="QIG44604.1"/>
    <property type="molecule type" value="Genomic_DNA"/>
</dbReference>
<evidence type="ECO:0000313" key="7">
    <source>
        <dbReference type="EMBL" id="QIG44604.1"/>
    </source>
</evidence>
<gene>
    <name evidence="7" type="ORF">G5V58_19070</name>
</gene>
<keyword evidence="8" id="KW-1185">Reference proteome</keyword>
<evidence type="ECO:0000313" key="8">
    <source>
        <dbReference type="Proteomes" id="UP000502996"/>
    </source>
</evidence>
<dbReference type="CDD" id="cd20625">
    <property type="entry name" value="CYP164-like"/>
    <property type="match status" value="1"/>
</dbReference>
<dbReference type="InterPro" id="IPR002397">
    <property type="entry name" value="Cyt_P450_B"/>
</dbReference>
<evidence type="ECO:0000256" key="2">
    <source>
        <dbReference type="ARBA" id="ARBA00022617"/>
    </source>
</evidence>
<proteinExistence type="inferred from homology"/>
<dbReference type="Pfam" id="PF00067">
    <property type="entry name" value="p450"/>
    <property type="match status" value="1"/>
</dbReference>
<accession>A0A6G6WH89</accession>
<dbReference type="RefSeq" id="WP_165236316.1">
    <property type="nucleotide sequence ID" value="NZ_CP049257.1"/>
</dbReference>
<protein>
    <submittedName>
        <fullName evidence="7">Cytochrome P450</fullName>
    </submittedName>
</protein>
<dbReference type="KEGG" id="nano:G5V58_19070"/>
<comment type="similarity">
    <text evidence="1">Belongs to the cytochrome P450 family.</text>
</comment>
<dbReference type="Proteomes" id="UP000502996">
    <property type="component" value="Chromosome"/>
</dbReference>
<dbReference type="PANTHER" id="PTHR46696">
    <property type="entry name" value="P450, PUTATIVE (EUROFUNG)-RELATED"/>
    <property type="match status" value="1"/>
</dbReference>
<keyword evidence="2" id="KW-0349">Heme</keyword>
<dbReference type="GO" id="GO:0005506">
    <property type="term" value="F:iron ion binding"/>
    <property type="evidence" value="ECO:0007669"/>
    <property type="project" value="InterPro"/>
</dbReference>
<keyword evidence="6" id="KW-0503">Monooxygenase</keyword>
<evidence type="ECO:0000256" key="6">
    <source>
        <dbReference type="ARBA" id="ARBA00023033"/>
    </source>
</evidence>
<dbReference type="FunFam" id="1.10.630.10:FF:000018">
    <property type="entry name" value="Cytochrome P450 monooxygenase"/>
    <property type="match status" value="1"/>
</dbReference>
<evidence type="ECO:0000256" key="3">
    <source>
        <dbReference type="ARBA" id="ARBA00022723"/>
    </source>
</evidence>
<dbReference type="GO" id="GO:0004497">
    <property type="term" value="F:monooxygenase activity"/>
    <property type="evidence" value="ECO:0007669"/>
    <property type="project" value="UniProtKB-KW"/>
</dbReference>
<keyword evidence="3" id="KW-0479">Metal-binding</keyword>
<keyword evidence="4" id="KW-0560">Oxidoreductase</keyword>
<dbReference type="InterPro" id="IPR001128">
    <property type="entry name" value="Cyt_P450"/>
</dbReference>
<name>A0A6G6WH89_9ACTN</name>
<evidence type="ECO:0000256" key="1">
    <source>
        <dbReference type="ARBA" id="ARBA00010617"/>
    </source>
</evidence>
<dbReference type="PANTHER" id="PTHR46696:SF1">
    <property type="entry name" value="CYTOCHROME P450 YJIB-RELATED"/>
    <property type="match status" value="1"/>
</dbReference>
<dbReference type="GO" id="GO:0020037">
    <property type="term" value="F:heme binding"/>
    <property type="evidence" value="ECO:0007669"/>
    <property type="project" value="InterPro"/>
</dbReference>